<dbReference type="Pfam" id="PF04253">
    <property type="entry name" value="TFR_dimer"/>
    <property type="match status" value="1"/>
</dbReference>
<sequence>KLREQDAVVDVLILKKRTLNDRLMFAERGFLDAEGLEGRKWFKHLIYGPCSDSKSKLVFFPGIVDAMFPSTRVNQRERQAAIQHEIWRVARAIERAAYALKGELT</sequence>
<dbReference type="SUPFAM" id="SSF47672">
    <property type="entry name" value="Transferrin receptor-like dimerisation domain"/>
    <property type="match status" value="1"/>
</dbReference>
<dbReference type="AlphaFoldDB" id="A0AA88RFX8"/>
<dbReference type="InterPro" id="IPR036757">
    <property type="entry name" value="TFR-like_dimer_dom_sf"/>
</dbReference>
<name>A0AA88RFX8_9ASTE</name>
<comment type="caution">
    <text evidence="2">The sequence shown here is derived from an EMBL/GenBank/DDBJ whole genome shotgun (WGS) entry which is preliminary data.</text>
</comment>
<dbReference type="Gene3D" id="1.20.930.40">
    <property type="entry name" value="Transferrin receptor-like, dimerisation domain"/>
    <property type="match status" value="1"/>
</dbReference>
<gene>
    <name evidence="2" type="ORF">RJ640_020212</name>
</gene>
<accession>A0AA88RFX8</accession>
<reference evidence="2" key="1">
    <citation type="submission" date="2022-12" db="EMBL/GenBank/DDBJ databases">
        <title>Draft genome assemblies for two species of Escallonia (Escalloniales).</title>
        <authorList>
            <person name="Chanderbali A."/>
            <person name="Dervinis C."/>
            <person name="Anghel I."/>
            <person name="Soltis D."/>
            <person name="Soltis P."/>
            <person name="Zapata F."/>
        </authorList>
    </citation>
    <scope>NUCLEOTIDE SEQUENCE</scope>
    <source>
        <strain evidence="2">UCBG92.1500</strain>
        <tissue evidence="2">Leaf</tissue>
    </source>
</reference>
<keyword evidence="3" id="KW-1185">Reference proteome</keyword>
<proteinExistence type="predicted"/>
<feature type="domain" description="Transferrin receptor-like dimerisation" evidence="1">
    <location>
        <begin position="13"/>
        <end position="101"/>
    </location>
</feature>
<evidence type="ECO:0000259" key="1">
    <source>
        <dbReference type="Pfam" id="PF04253"/>
    </source>
</evidence>
<feature type="non-terminal residue" evidence="2">
    <location>
        <position position="1"/>
    </location>
</feature>
<dbReference type="InterPro" id="IPR007365">
    <property type="entry name" value="TFR-like_dimer_dom"/>
</dbReference>
<dbReference type="PANTHER" id="PTHR10404:SF75">
    <property type="entry name" value="GLUTAMATE CARBOXYPEPTIDASE AMP1-RELATED"/>
    <property type="match status" value="1"/>
</dbReference>
<evidence type="ECO:0000313" key="3">
    <source>
        <dbReference type="Proteomes" id="UP001187471"/>
    </source>
</evidence>
<dbReference type="Proteomes" id="UP001187471">
    <property type="component" value="Unassembled WGS sequence"/>
</dbReference>
<organism evidence="2 3">
    <name type="scientific">Escallonia rubra</name>
    <dbReference type="NCBI Taxonomy" id="112253"/>
    <lineage>
        <taxon>Eukaryota</taxon>
        <taxon>Viridiplantae</taxon>
        <taxon>Streptophyta</taxon>
        <taxon>Embryophyta</taxon>
        <taxon>Tracheophyta</taxon>
        <taxon>Spermatophyta</taxon>
        <taxon>Magnoliopsida</taxon>
        <taxon>eudicotyledons</taxon>
        <taxon>Gunneridae</taxon>
        <taxon>Pentapetalae</taxon>
        <taxon>asterids</taxon>
        <taxon>campanulids</taxon>
        <taxon>Escalloniales</taxon>
        <taxon>Escalloniaceae</taxon>
        <taxon>Escallonia</taxon>
    </lineage>
</organism>
<dbReference type="PANTHER" id="PTHR10404">
    <property type="entry name" value="N-ACETYLATED-ALPHA-LINKED ACIDIC DIPEPTIDASE"/>
    <property type="match status" value="1"/>
</dbReference>
<dbReference type="InterPro" id="IPR039373">
    <property type="entry name" value="Peptidase_M28B"/>
</dbReference>
<protein>
    <recommendedName>
        <fullName evidence="1">Transferrin receptor-like dimerisation domain-containing protein</fullName>
    </recommendedName>
</protein>
<evidence type="ECO:0000313" key="2">
    <source>
        <dbReference type="EMBL" id="KAK2988848.1"/>
    </source>
</evidence>
<dbReference type="GO" id="GO:0004180">
    <property type="term" value="F:carboxypeptidase activity"/>
    <property type="evidence" value="ECO:0007669"/>
    <property type="project" value="TreeGrafter"/>
</dbReference>
<dbReference type="EMBL" id="JAVXUO010000818">
    <property type="protein sequence ID" value="KAK2988848.1"/>
    <property type="molecule type" value="Genomic_DNA"/>
</dbReference>